<keyword evidence="3" id="KW-1185">Reference proteome</keyword>
<dbReference type="EMBL" id="JAWDJX010000028">
    <property type="protein sequence ID" value="KAK3050970.1"/>
    <property type="molecule type" value="Genomic_DNA"/>
</dbReference>
<organism evidence="2 3">
    <name type="scientific">Extremus antarcticus</name>
    <dbReference type="NCBI Taxonomy" id="702011"/>
    <lineage>
        <taxon>Eukaryota</taxon>
        <taxon>Fungi</taxon>
        <taxon>Dikarya</taxon>
        <taxon>Ascomycota</taxon>
        <taxon>Pezizomycotina</taxon>
        <taxon>Dothideomycetes</taxon>
        <taxon>Dothideomycetidae</taxon>
        <taxon>Mycosphaerellales</taxon>
        <taxon>Extremaceae</taxon>
        <taxon>Extremus</taxon>
    </lineage>
</organism>
<feature type="compositionally biased region" description="Basic and acidic residues" evidence="1">
    <location>
        <begin position="60"/>
        <end position="69"/>
    </location>
</feature>
<dbReference type="Proteomes" id="UP001271007">
    <property type="component" value="Unassembled WGS sequence"/>
</dbReference>
<proteinExistence type="predicted"/>
<dbReference type="AlphaFoldDB" id="A0AAJ0GAU3"/>
<protein>
    <submittedName>
        <fullName evidence="2">Uncharacterized protein</fullName>
    </submittedName>
</protein>
<gene>
    <name evidence="2" type="ORF">LTR09_007719</name>
</gene>
<evidence type="ECO:0000313" key="2">
    <source>
        <dbReference type="EMBL" id="KAK3050970.1"/>
    </source>
</evidence>
<evidence type="ECO:0000313" key="3">
    <source>
        <dbReference type="Proteomes" id="UP001271007"/>
    </source>
</evidence>
<feature type="region of interest" description="Disordered" evidence="1">
    <location>
        <begin position="60"/>
        <end position="88"/>
    </location>
</feature>
<evidence type="ECO:0000256" key="1">
    <source>
        <dbReference type="SAM" id="MobiDB-lite"/>
    </source>
</evidence>
<name>A0AAJ0GAU3_9PEZI</name>
<reference evidence="2" key="1">
    <citation type="submission" date="2023-04" db="EMBL/GenBank/DDBJ databases">
        <title>Black Yeasts Isolated from many extreme environments.</title>
        <authorList>
            <person name="Coleine C."/>
            <person name="Stajich J.E."/>
            <person name="Selbmann L."/>
        </authorList>
    </citation>
    <scope>NUCLEOTIDE SEQUENCE</scope>
    <source>
        <strain evidence="2">CCFEE 5312</strain>
    </source>
</reference>
<comment type="caution">
    <text evidence="2">The sequence shown here is derived from an EMBL/GenBank/DDBJ whole genome shotgun (WGS) entry which is preliminary data.</text>
</comment>
<accession>A0AAJ0GAU3</accession>
<sequence>MWEMLDHLEFFRRKVYGCVRVYSDHCLTEHDLFVCWGCLEHHRSYNAWLEHKKLHATKGDTAENQRSELMDEEPPQQQSPMDEQDLVSVESEDVEDLISFSDSESEIDGYEFDVKKFLEEKTLSGVWTDDIDATLEELLSWDKPVAF</sequence>